<keyword evidence="1" id="KW-0732">Signal</keyword>
<dbReference type="InterPro" id="IPR002372">
    <property type="entry name" value="PQQ_rpt_dom"/>
</dbReference>
<gene>
    <name evidence="3" type="ORF">GCM10022404_25530</name>
</gene>
<feature type="signal peptide" evidence="1">
    <location>
        <begin position="1"/>
        <end position="22"/>
    </location>
</feature>
<dbReference type="Pfam" id="PF13360">
    <property type="entry name" value="PQQ_2"/>
    <property type="match status" value="1"/>
</dbReference>
<keyword evidence="4" id="KW-1185">Reference proteome</keyword>
<evidence type="ECO:0000259" key="2">
    <source>
        <dbReference type="Pfam" id="PF13360"/>
    </source>
</evidence>
<name>A0ABP7KE36_9RHOB</name>
<dbReference type="PROSITE" id="PS51257">
    <property type="entry name" value="PROKAR_LIPOPROTEIN"/>
    <property type="match status" value="1"/>
</dbReference>
<sequence>MKLFSPRSACLATLLVALSACGAPRDIPLTGQRLDPRAGLASAPAAQAVENQSVAINLGQQVSRSAWTHIGGTYLHDAGHNAFTSGTPALAWTAPIGQGENRRRRLTVNPVAAAGLVFAMDAGTRLSAVSATTGQLAWSADLTPPEENEGDATGGTLAISGDTLFATTGFGELVALDLGTGRERWRQRLDAAGAAGLAVRDGLAYVVGADARVWAIDTANGRVKWQISGPATLASRTGAASPAITDQFALVPFAAGDLYGLFRKGGVQLWQATLAGQRAGAVYANTSDITGDPVVSGGTVYMGNQSGRFAAFDAQSGVRLWSAKEGAYSPAAVVGGSVFIVTDQNQLVRLRASDGARVWGVQMPLFTTDKPRRLKEVFAHFGPVAAGGRLWVASSDGVLRGFSPQSGALISQVSLPAPAASDPIVVGGVMYLLLSNGEIAALR</sequence>
<reference evidence="4" key="1">
    <citation type="journal article" date="2019" name="Int. J. Syst. Evol. Microbiol.">
        <title>The Global Catalogue of Microorganisms (GCM) 10K type strain sequencing project: providing services to taxonomists for standard genome sequencing and annotation.</title>
        <authorList>
            <consortium name="The Broad Institute Genomics Platform"/>
            <consortium name="The Broad Institute Genome Sequencing Center for Infectious Disease"/>
            <person name="Wu L."/>
            <person name="Ma J."/>
        </authorList>
    </citation>
    <scope>NUCLEOTIDE SEQUENCE [LARGE SCALE GENOMIC DNA]</scope>
    <source>
        <strain evidence="4">JCM 17190</strain>
    </source>
</reference>
<feature type="domain" description="Pyrrolo-quinoline quinone repeat" evidence="2">
    <location>
        <begin position="124"/>
        <end position="359"/>
    </location>
</feature>
<evidence type="ECO:0000313" key="4">
    <source>
        <dbReference type="Proteomes" id="UP001399917"/>
    </source>
</evidence>
<dbReference type="InterPro" id="IPR018391">
    <property type="entry name" value="PQQ_b-propeller_rpt"/>
</dbReference>
<feature type="chain" id="PRO_5045707118" evidence="1">
    <location>
        <begin position="23"/>
        <end position="443"/>
    </location>
</feature>
<protein>
    <submittedName>
        <fullName evidence="3">PQQ-like beta-propeller repeat protein</fullName>
    </submittedName>
</protein>
<dbReference type="RefSeq" id="WP_344847654.1">
    <property type="nucleotide sequence ID" value="NZ_BAABDF010000007.1"/>
</dbReference>
<accession>A0ABP7KE36</accession>
<dbReference type="EMBL" id="BAABDF010000007">
    <property type="protein sequence ID" value="GAA3874594.1"/>
    <property type="molecule type" value="Genomic_DNA"/>
</dbReference>
<evidence type="ECO:0000313" key="3">
    <source>
        <dbReference type="EMBL" id="GAA3874594.1"/>
    </source>
</evidence>
<proteinExistence type="predicted"/>
<dbReference type="PANTHER" id="PTHR34512">
    <property type="entry name" value="CELL SURFACE PROTEIN"/>
    <property type="match status" value="1"/>
</dbReference>
<dbReference type="InterPro" id="IPR015943">
    <property type="entry name" value="WD40/YVTN_repeat-like_dom_sf"/>
</dbReference>
<dbReference type="PANTHER" id="PTHR34512:SF30">
    <property type="entry name" value="OUTER MEMBRANE PROTEIN ASSEMBLY FACTOR BAMB"/>
    <property type="match status" value="1"/>
</dbReference>
<dbReference type="Proteomes" id="UP001399917">
    <property type="component" value="Unassembled WGS sequence"/>
</dbReference>
<organism evidence="3 4">
    <name type="scientific">Celeribacter arenosi</name>
    <dbReference type="NCBI Taxonomy" id="792649"/>
    <lineage>
        <taxon>Bacteria</taxon>
        <taxon>Pseudomonadati</taxon>
        <taxon>Pseudomonadota</taxon>
        <taxon>Alphaproteobacteria</taxon>
        <taxon>Rhodobacterales</taxon>
        <taxon>Roseobacteraceae</taxon>
        <taxon>Celeribacter</taxon>
    </lineage>
</organism>
<dbReference type="SMART" id="SM00564">
    <property type="entry name" value="PQQ"/>
    <property type="match status" value="6"/>
</dbReference>
<evidence type="ECO:0000256" key="1">
    <source>
        <dbReference type="SAM" id="SignalP"/>
    </source>
</evidence>
<comment type="caution">
    <text evidence="3">The sequence shown here is derived from an EMBL/GenBank/DDBJ whole genome shotgun (WGS) entry which is preliminary data.</text>
</comment>
<dbReference type="SUPFAM" id="SSF50998">
    <property type="entry name" value="Quinoprotein alcohol dehydrogenase-like"/>
    <property type="match status" value="1"/>
</dbReference>
<dbReference type="InterPro" id="IPR011047">
    <property type="entry name" value="Quinoprotein_ADH-like_sf"/>
</dbReference>
<dbReference type="Gene3D" id="2.130.10.10">
    <property type="entry name" value="YVTN repeat-like/Quinoprotein amine dehydrogenase"/>
    <property type="match status" value="1"/>
</dbReference>